<dbReference type="SUPFAM" id="SSF53955">
    <property type="entry name" value="Lysozyme-like"/>
    <property type="match status" value="1"/>
</dbReference>
<keyword evidence="8" id="KW-1133">Transmembrane helix</keyword>
<evidence type="ECO:0000256" key="5">
    <source>
        <dbReference type="ARBA" id="ARBA00022692"/>
    </source>
</evidence>
<gene>
    <name evidence="13" type="ORF">C4F49_05560</name>
</gene>
<dbReference type="Gene3D" id="1.10.3810.10">
    <property type="entry name" value="Biosynthetic peptidoglycan transglycosylase-like"/>
    <property type="match status" value="1"/>
</dbReference>
<reference evidence="13" key="1">
    <citation type="submission" date="2018-02" db="EMBL/GenBank/DDBJ databases">
        <authorList>
            <person name="Vasarhelyi B.M."/>
            <person name="Deshmukh S."/>
            <person name="Balint B."/>
            <person name="Kukolya J."/>
        </authorList>
    </citation>
    <scope>NUCLEOTIDE SEQUENCE</scope>
    <source>
        <strain evidence="13">KB22</strain>
    </source>
</reference>
<keyword evidence="6" id="KW-0133">Cell shape</keyword>
<evidence type="ECO:0000256" key="8">
    <source>
        <dbReference type="ARBA" id="ARBA00022989"/>
    </source>
</evidence>
<dbReference type="GO" id="GO:0009252">
    <property type="term" value="P:peptidoglycan biosynthetic process"/>
    <property type="evidence" value="ECO:0007669"/>
    <property type="project" value="UniProtKB-KW"/>
</dbReference>
<keyword evidence="1" id="KW-1003">Cell membrane</keyword>
<keyword evidence="9" id="KW-0472">Membrane</keyword>
<dbReference type="AlphaFoldDB" id="A0A928UUG9"/>
<keyword evidence="10" id="KW-0961">Cell wall biogenesis/degradation</keyword>
<accession>A0A928UUG9</accession>
<keyword evidence="2" id="KW-0997">Cell inner membrane</keyword>
<name>A0A928UUG9_9SPHI</name>
<feature type="coiled-coil region" evidence="11">
    <location>
        <begin position="660"/>
        <end position="687"/>
    </location>
</feature>
<protein>
    <submittedName>
        <fullName evidence="13">Penicillin-binding protein</fullName>
    </submittedName>
</protein>
<keyword evidence="11" id="KW-0175">Coiled coil</keyword>
<evidence type="ECO:0000313" key="14">
    <source>
        <dbReference type="Proteomes" id="UP000616201"/>
    </source>
</evidence>
<keyword evidence="4" id="KW-0808">Transferase</keyword>
<dbReference type="InterPro" id="IPR036950">
    <property type="entry name" value="PBP_transglycosylase"/>
</dbReference>
<evidence type="ECO:0000256" key="6">
    <source>
        <dbReference type="ARBA" id="ARBA00022960"/>
    </source>
</evidence>
<evidence type="ECO:0000256" key="11">
    <source>
        <dbReference type="SAM" id="Coils"/>
    </source>
</evidence>
<sequence length="690" mass="78343">MQKFTFPKINKKQKKIIFIVLGAVLLLFGGLTAYALSKREAILDSVVKKAQTKLKSDYGLEFAMEDYRFAGLATVAFHHLTLKPDSAEQLAYIEDLKVSVRLWPLIFGEVKIGLIDMADAKVTFVKTDSVSNYDFLFKKKSAQDSAKTEVTERNLAETADKLIKQVFFKIPKDMKLKNIEVSYQDSSTTQKVTLPEGEVDNGKYDILVFLNDNEAKWNFKGHVNPDKQELSVVVSSEDKGVELPVLGRKYGLHVSFDEVSFDLDGINRVNKNNLTLSGNWEVTNLVVNHWRLSDKDIILPNASGAGGLIISNNAVEIQEGTKVTVKDFEFKPFVKYIHSPKKSLALAVHTGKFETQKFFDAIPSGLFESIEGVQVAGDTQFDLDFEVAFDNPDSLKFTASVDDKNLKVTKWGNANISALNQPFVYKAYEDTLLVREIIVGPQNPNFRTLNQVAPILKKTVLNTEDPFFYEHNGFEEEAFKLSLVTNIKEKKFKRGASTISMQLVKNLFLNRNKTIMRKLEEILIVWLMESSHEVSKDRLFEIYLNVIEWGKNVYGINEASNYYFGKTASDLNLGESLYLSSIIPRPKTGLSSFDYTGHLKPWVQRHFNTYGYILNKRGQLAGEAVPEAYGFYGVQLQENLRPPRPKGIVDSTDMLQEWELEDMIKEIDQEENRKKSLIERLLGTKNKSEE</sequence>
<keyword evidence="3" id="KW-0328">Glycosyltransferase</keyword>
<dbReference type="GO" id="GO:0016020">
    <property type="term" value="C:membrane"/>
    <property type="evidence" value="ECO:0007669"/>
    <property type="project" value="InterPro"/>
</dbReference>
<evidence type="ECO:0000313" key="13">
    <source>
        <dbReference type="EMBL" id="MBE8713138.1"/>
    </source>
</evidence>
<evidence type="ECO:0000259" key="12">
    <source>
        <dbReference type="Pfam" id="PF00912"/>
    </source>
</evidence>
<dbReference type="PANTHER" id="PTHR30400">
    <property type="entry name" value="MONOFUNCTIONAL BIOSYNTHETIC PEPTIDOGLYCAN TRANSGLYCOSYLASE"/>
    <property type="match status" value="1"/>
</dbReference>
<dbReference type="InterPro" id="IPR011812">
    <property type="entry name" value="Pep_trsgly"/>
</dbReference>
<dbReference type="InterPro" id="IPR001264">
    <property type="entry name" value="Glyco_trans_51"/>
</dbReference>
<dbReference type="EMBL" id="PRDK01000003">
    <property type="protein sequence ID" value="MBE8713138.1"/>
    <property type="molecule type" value="Genomic_DNA"/>
</dbReference>
<dbReference type="GO" id="GO:0016763">
    <property type="term" value="F:pentosyltransferase activity"/>
    <property type="evidence" value="ECO:0007669"/>
    <property type="project" value="InterPro"/>
</dbReference>
<evidence type="ECO:0000256" key="2">
    <source>
        <dbReference type="ARBA" id="ARBA00022519"/>
    </source>
</evidence>
<evidence type="ECO:0000256" key="10">
    <source>
        <dbReference type="ARBA" id="ARBA00023316"/>
    </source>
</evidence>
<evidence type="ECO:0000256" key="3">
    <source>
        <dbReference type="ARBA" id="ARBA00022676"/>
    </source>
</evidence>
<comment type="caution">
    <text evidence="13">The sequence shown here is derived from an EMBL/GenBank/DDBJ whole genome shotgun (WGS) entry which is preliminary data.</text>
</comment>
<evidence type="ECO:0000256" key="9">
    <source>
        <dbReference type="ARBA" id="ARBA00023136"/>
    </source>
</evidence>
<dbReference type="GO" id="GO:0071555">
    <property type="term" value="P:cell wall organization"/>
    <property type="evidence" value="ECO:0007669"/>
    <property type="project" value="UniProtKB-KW"/>
</dbReference>
<keyword evidence="5" id="KW-0812">Transmembrane</keyword>
<proteinExistence type="predicted"/>
<dbReference type="GO" id="GO:0008360">
    <property type="term" value="P:regulation of cell shape"/>
    <property type="evidence" value="ECO:0007669"/>
    <property type="project" value="UniProtKB-KW"/>
</dbReference>
<dbReference type="Proteomes" id="UP000616201">
    <property type="component" value="Unassembled WGS sequence"/>
</dbReference>
<keyword evidence="7" id="KW-0573">Peptidoglycan synthesis</keyword>
<organism evidence="13 14">
    <name type="scientific">Sphingobacterium hungaricum</name>
    <dbReference type="NCBI Taxonomy" id="2082723"/>
    <lineage>
        <taxon>Bacteria</taxon>
        <taxon>Pseudomonadati</taxon>
        <taxon>Bacteroidota</taxon>
        <taxon>Sphingobacteriia</taxon>
        <taxon>Sphingobacteriales</taxon>
        <taxon>Sphingobacteriaceae</taxon>
        <taxon>Sphingobacterium</taxon>
    </lineage>
</organism>
<dbReference type="PANTHER" id="PTHR30400:SF0">
    <property type="entry name" value="BIOSYNTHETIC PEPTIDOGLYCAN TRANSGLYCOSYLASE"/>
    <property type="match status" value="1"/>
</dbReference>
<evidence type="ECO:0000256" key="7">
    <source>
        <dbReference type="ARBA" id="ARBA00022984"/>
    </source>
</evidence>
<dbReference type="Pfam" id="PF00912">
    <property type="entry name" value="Transgly"/>
    <property type="match status" value="1"/>
</dbReference>
<dbReference type="InterPro" id="IPR023346">
    <property type="entry name" value="Lysozyme-like_dom_sf"/>
</dbReference>
<feature type="domain" description="Glycosyl transferase family 51" evidence="12">
    <location>
        <begin position="441"/>
        <end position="588"/>
    </location>
</feature>
<keyword evidence="14" id="KW-1185">Reference proteome</keyword>
<evidence type="ECO:0000256" key="1">
    <source>
        <dbReference type="ARBA" id="ARBA00022475"/>
    </source>
</evidence>
<dbReference type="RefSeq" id="WP_196935606.1">
    <property type="nucleotide sequence ID" value="NZ_MU158698.1"/>
</dbReference>
<dbReference type="GO" id="GO:0009274">
    <property type="term" value="C:peptidoglycan-based cell wall"/>
    <property type="evidence" value="ECO:0007669"/>
    <property type="project" value="InterPro"/>
</dbReference>
<evidence type="ECO:0000256" key="4">
    <source>
        <dbReference type="ARBA" id="ARBA00022679"/>
    </source>
</evidence>